<dbReference type="GO" id="GO:0019674">
    <property type="term" value="P:NAD+ metabolic process"/>
    <property type="evidence" value="ECO:0007669"/>
    <property type="project" value="InterPro"/>
</dbReference>
<feature type="binding site" evidence="8">
    <location>
        <begin position="189"/>
        <end position="194"/>
    </location>
    <ligand>
        <name>NAD(+)</name>
        <dbReference type="ChEBI" id="CHEBI:57540"/>
    </ligand>
</feature>
<accession>A0A401H8P6</accession>
<dbReference type="Gene3D" id="3.40.50.10330">
    <property type="entry name" value="Probable inorganic polyphosphate/atp-NAD kinase, domain 1"/>
    <property type="match status" value="1"/>
</dbReference>
<feature type="binding site" evidence="8">
    <location>
        <begin position="149"/>
        <end position="150"/>
    </location>
    <ligand>
        <name>NAD(+)</name>
        <dbReference type="ChEBI" id="CHEBI:57540"/>
    </ligand>
</feature>
<evidence type="ECO:0000256" key="4">
    <source>
        <dbReference type="ARBA" id="ARBA00022777"/>
    </source>
</evidence>
<evidence type="ECO:0000256" key="3">
    <source>
        <dbReference type="ARBA" id="ARBA00022741"/>
    </source>
</evidence>
<organism evidence="9 10">
    <name type="scientific">Aeropyrum pernix</name>
    <dbReference type="NCBI Taxonomy" id="56636"/>
    <lineage>
        <taxon>Archaea</taxon>
        <taxon>Thermoproteota</taxon>
        <taxon>Thermoprotei</taxon>
        <taxon>Desulfurococcales</taxon>
        <taxon>Desulfurococcaceae</taxon>
        <taxon>Aeropyrum</taxon>
    </lineage>
</organism>
<comment type="caution">
    <text evidence="9">The sequence shown here is derived from an EMBL/GenBank/DDBJ whole genome shotgun (WGS) entry which is preliminary data.</text>
</comment>
<comment type="cofactor">
    <cofactor evidence="8">
        <name>a divalent metal cation</name>
        <dbReference type="ChEBI" id="CHEBI:60240"/>
    </cofactor>
</comment>
<evidence type="ECO:0000256" key="6">
    <source>
        <dbReference type="ARBA" id="ARBA00022857"/>
    </source>
</evidence>
<evidence type="ECO:0000313" key="9">
    <source>
        <dbReference type="EMBL" id="GBF08770.1"/>
    </source>
</evidence>
<feature type="active site" description="Proton acceptor" evidence="8">
    <location>
        <position position="78"/>
    </location>
</feature>
<comment type="function">
    <text evidence="8">Involved in the regulation of the intracellular balance of NAD and NADP, and is a key enzyme in the biosynthesis of NADP. Catalyzes specifically the phosphorylation on 2'-hydroxyl of the adenosine moiety of NAD to yield NADP.</text>
</comment>
<evidence type="ECO:0000256" key="1">
    <source>
        <dbReference type="ARBA" id="ARBA00022490"/>
    </source>
</evidence>
<keyword evidence="7 8" id="KW-0520">NAD</keyword>
<protein>
    <recommendedName>
        <fullName evidence="8">NAD kinase</fullName>
        <ecNumber evidence="8">2.7.1.23</ecNumber>
    </recommendedName>
    <alternativeName>
        <fullName evidence="8">ATP-dependent NAD kinase</fullName>
    </alternativeName>
</protein>
<dbReference type="GO" id="GO:0046872">
    <property type="term" value="F:metal ion binding"/>
    <property type="evidence" value="ECO:0007669"/>
    <property type="project" value="UniProtKB-UniRule"/>
</dbReference>
<name>A0A401H8P6_AERPX</name>
<dbReference type="SUPFAM" id="SSF111331">
    <property type="entry name" value="NAD kinase/diacylglycerol kinase-like"/>
    <property type="match status" value="1"/>
</dbReference>
<dbReference type="Gene3D" id="2.60.200.30">
    <property type="entry name" value="Probable inorganic polyphosphate/atp-NAD kinase, domain 2"/>
    <property type="match status" value="1"/>
</dbReference>
<dbReference type="GO" id="GO:0005524">
    <property type="term" value="F:ATP binding"/>
    <property type="evidence" value="ECO:0007669"/>
    <property type="project" value="UniProtKB-KW"/>
</dbReference>
<comment type="similarity">
    <text evidence="8">Belongs to the NAD kinase family.</text>
</comment>
<keyword evidence="2 8" id="KW-0808">Transferase</keyword>
<proteinExistence type="inferred from homology"/>
<dbReference type="Pfam" id="PF01513">
    <property type="entry name" value="NAD_kinase"/>
    <property type="match status" value="1"/>
</dbReference>
<dbReference type="InterPro" id="IPR017438">
    <property type="entry name" value="ATP-NAD_kinase_N"/>
</dbReference>
<sequence>MTEALELGDCLLSGAVGLVVKRRSGIAEDVARLVVKELVESGVEVLVDETVDYPSLSGFPRFSISRDPPGRVVVVGGDGTLLRTFLRLGERESPLFMTIKAGKKGFLLDVERYEAVERLRDFLEGRFREVVYPRYRVYLEGEARACMFNDTAVTANNAKMARVHVFVDGDLAMNIDGDGVVVSTTAGSTAYSLSGGGPIIDPRLDVIVLTPLNPVQLFLRSIVVPSGSRVTVEASVYSNPLVVNIDGQYVYELEPGGIVDIERCGSGVRIARFRWWEDYYERLYTRLLAYW</sequence>
<evidence type="ECO:0000313" key="10">
    <source>
        <dbReference type="Proteomes" id="UP000291213"/>
    </source>
</evidence>
<dbReference type="AlphaFoldDB" id="A0A401H8P6"/>
<keyword evidence="1 8" id="KW-0963">Cytoplasm</keyword>
<dbReference type="GO" id="GO:0005737">
    <property type="term" value="C:cytoplasm"/>
    <property type="evidence" value="ECO:0007669"/>
    <property type="project" value="UniProtKB-SubCell"/>
</dbReference>
<dbReference type="PANTHER" id="PTHR20275:SF43">
    <property type="entry name" value="BIFUNCTIONAL NADP PHOSPHATASE_NAD KINASE"/>
    <property type="match status" value="1"/>
</dbReference>
<dbReference type="GO" id="GO:0003951">
    <property type="term" value="F:NAD+ kinase activity"/>
    <property type="evidence" value="ECO:0007669"/>
    <property type="project" value="UniProtKB-UniRule"/>
</dbReference>
<dbReference type="InterPro" id="IPR016064">
    <property type="entry name" value="NAD/diacylglycerol_kinase_sf"/>
</dbReference>
<gene>
    <name evidence="8" type="primary">nadK</name>
    <name evidence="9" type="ORF">apy_04950</name>
</gene>
<keyword evidence="3 8" id="KW-0547">Nucleotide-binding</keyword>
<dbReference type="InterPro" id="IPR017437">
    <property type="entry name" value="ATP-NAD_kinase_PpnK-typ_C"/>
</dbReference>
<comment type="subcellular location">
    <subcellularLocation>
        <location evidence="8">Cytoplasm</location>
    </subcellularLocation>
</comment>
<comment type="caution">
    <text evidence="8">Lacks conserved residue(s) required for the propagation of feature annotation.</text>
</comment>
<dbReference type="PANTHER" id="PTHR20275">
    <property type="entry name" value="NAD KINASE"/>
    <property type="match status" value="1"/>
</dbReference>
<dbReference type="HAMAP" id="MF_00361">
    <property type="entry name" value="NAD_kinase"/>
    <property type="match status" value="1"/>
</dbReference>
<dbReference type="Pfam" id="PF20143">
    <property type="entry name" value="NAD_kinase_C"/>
    <property type="match status" value="1"/>
</dbReference>
<dbReference type="InterPro" id="IPR002504">
    <property type="entry name" value="NADK"/>
</dbReference>
<feature type="binding site" evidence="8">
    <location>
        <position position="83"/>
    </location>
    <ligand>
        <name>NAD(+)</name>
        <dbReference type="ChEBI" id="CHEBI:57540"/>
    </ligand>
</feature>
<keyword evidence="6 8" id="KW-0521">NADP</keyword>
<feature type="binding site" evidence="8">
    <location>
        <position position="186"/>
    </location>
    <ligand>
        <name>NAD(+)</name>
        <dbReference type="ChEBI" id="CHEBI:57540"/>
    </ligand>
</feature>
<keyword evidence="5 8" id="KW-0067">ATP-binding</keyword>
<dbReference type="EC" id="2.7.1.23" evidence="8"/>
<dbReference type="EMBL" id="BDMD01000020">
    <property type="protein sequence ID" value="GBF08770.1"/>
    <property type="molecule type" value="Genomic_DNA"/>
</dbReference>
<dbReference type="OMA" id="SMCHFEI"/>
<feature type="binding site" evidence="8">
    <location>
        <position position="248"/>
    </location>
    <ligand>
        <name>NAD(+)</name>
        <dbReference type="ChEBI" id="CHEBI:57540"/>
    </ligand>
</feature>
<comment type="catalytic activity">
    <reaction evidence="8">
        <text>NAD(+) + ATP = ADP + NADP(+) + H(+)</text>
        <dbReference type="Rhea" id="RHEA:18629"/>
        <dbReference type="ChEBI" id="CHEBI:15378"/>
        <dbReference type="ChEBI" id="CHEBI:30616"/>
        <dbReference type="ChEBI" id="CHEBI:57540"/>
        <dbReference type="ChEBI" id="CHEBI:58349"/>
        <dbReference type="ChEBI" id="CHEBI:456216"/>
        <dbReference type="EC" id="2.7.1.23"/>
    </reaction>
</comment>
<dbReference type="GO" id="GO:0006741">
    <property type="term" value="P:NADP+ biosynthetic process"/>
    <property type="evidence" value="ECO:0007669"/>
    <property type="project" value="UniProtKB-UniRule"/>
</dbReference>
<evidence type="ECO:0000256" key="8">
    <source>
        <dbReference type="HAMAP-Rule" id="MF_00361"/>
    </source>
</evidence>
<feature type="binding site" evidence="8">
    <location>
        <position position="178"/>
    </location>
    <ligand>
        <name>NAD(+)</name>
        <dbReference type="ChEBI" id="CHEBI:57540"/>
    </ligand>
</feature>
<reference evidence="9 10" key="1">
    <citation type="submission" date="2017-02" db="EMBL/GenBank/DDBJ databases">
        <title>isolation and characterization of a novel temperate virus Aeropyrum globular virus 1 infecting hyperthermophilic archaeon Aeropyrum.</title>
        <authorList>
            <person name="Yumiya M."/>
            <person name="Yoshida T."/>
            <person name="Sako Y."/>
        </authorList>
    </citation>
    <scope>NUCLEOTIDE SEQUENCE [LARGE SCALE GENOMIC DNA]</scope>
    <source>
        <strain evidence="9 10">YK1-12-2013</strain>
    </source>
</reference>
<evidence type="ECO:0000256" key="2">
    <source>
        <dbReference type="ARBA" id="ARBA00022679"/>
    </source>
</evidence>
<keyword evidence="4 8" id="KW-0418">Kinase</keyword>
<evidence type="ECO:0000256" key="7">
    <source>
        <dbReference type="ARBA" id="ARBA00023027"/>
    </source>
</evidence>
<dbReference type="Proteomes" id="UP000291213">
    <property type="component" value="Unassembled WGS sequence"/>
</dbReference>
<evidence type="ECO:0000256" key="5">
    <source>
        <dbReference type="ARBA" id="ARBA00022840"/>
    </source>
</evidence>
<feature type="binding site" evidence="8">
    <location>
        <begin position="78"/>
        <end position="79"/>
    </location>
    <ligand>
        <name>NAD(+)</name>
        <dbReference type="ChEBI" id="CHEBI:57540"/>
    </ligand>
</feature>